<keyword evidence="2" id="KW-0560">Oxidoreductase</keyword>
<dbReference type="PROSITE" id="PS51379">
    <property type="entry name" value="4FE4S_FER_2"/>
    <property type="match status" value="1"/>
</dbReference>
<organism evidence="6 7">
    <name type="scientific">Candidatus Nitrospira allomarina</name>
    <dbReference type="NCBI Taxonomy" id="3020900"/>
    <lineage>
        <taxon>Bacteria</taxon>
        <taxon>Pseudomonadati</taxon>
        <taxon>Nitrospirota</taxon>
        <taxon>Nitrospiria</taxon>
        <taxon>Nitrospirales</taxon>
        <taxon>Nitrospiraceae</taxon>
        <taxon>Nitrospira</taxon>
    </lineage>
</organism>
<dbReference type="GO" id="GO:0016639">
    <property type="term" value="F:oxidoreductase activity, acting on the CH-NH2 group of donors, NAD or NADP as acceptor"/>
    <property type="evidence" value="ECO:0007669"/>
    <property type="project" value="InterPro"/>
</dbReference>
<dbReference type="PRINTS" id="PR00419">
    <property type="entry name" value="ADXRDTASE"/>
</dbReference>
<proteinExistence type="predicted"/>
<dbReference type="Proteomes" id="UP001302719">
    <property type="component" value="Chromosome"/>
</dbReference>
<accession>A0AA96JSL9</accession>
<evidence type="ECO:0000256" key="4">
    <source>
        <dbReference type="ARBA" id="ARBA00029440"/>
    </source>
</evidence>
<dbReference type="Pfam" id="PF07992">
    <property type="entry name" value="Pyr_redox_2"/>
    <property type="match status" value="1"/>
</dbReference>
<dbReference type="RefSeq" id="WP_312643724.1">
    <property type="nucleotide sequence ID" value="NZ_CP116967.1"/>
</dbReference>
<dbReference type="SUPFAM" id="SSF46548">
    <property type="entry name" value="alpha-helical ferredoxin"/>
    <property type="match status" value="1"/>
</dbReference>
<dbReference type="AlphaFoldDB" id="A0AA96JSL9"/>
<evidence type="ECO:0000256" key="2">
    <source>
        <dbReference type="ARBA" id="ARBA00023002"/>
    </source>
</evidence>
<dbReference type="KEGG" id="nall:PP769_00210"/>
<reference evidence="6 7" key="1">
    <citation type="submission" date="2023-01" db="EMBL/GenBank/DDBJ databases">
        <title>Cultivation and genomic characterization of new, ubiquitous marine nitrite-oxidizing bacteria from the Nitrospirales.</title>
        <authorList>
            <person name="Mueller A.J."/>
            <person name="Daebeler A."/>
            <person name="Herbold C.W."/>
            <person name="Kirkegaard R.H."/>
            <person name="Daims H."/>
        </authorList>
    </citation>
    <scope>NUCLEOTIDE SEQUENCE [LARGE SCALE GENOMIC DNA]</scope>
    <source>
        <strain evidence="6 7">VA</strain>
    </source>
</reference>
<evidence type="ECO:0000313" key="7">
    <source>
        <dbReference type="Proteomes" id="UP001302719"/>
    </source>
</evidence>
<dbReference type="InterPro" id="IPR023753">
    <property type="entry name" value="FAD/NAD-binding_dom"/>
</dbReference>
<dbReference type="Gene3D" id="1.10.1060.10">
    <property type="entry name" value="Alpha-helical ferredoxin"/>
    <property type="match status" value="1"/>
</dbReference>
<protein>
    <submittedName>
        <fullName evidence="6">Glutamate synthase subunit beta</fullName>
    </submittedName>
</protein>
<evidence type="ECO:0000256" key="1">
    <source>
        <dbReference type="ARBA" id="ARBA00022605"/>
    </source>
</evidence>
<dbReference type="SUPFAM" id="SSF51971">
    <property type="entry name" value="Nucleotide-binding domain"/>
    <property type="match status" value="2"/>
</dbReference>
<dbReference type="InterPro" id="IPR051394">
    <property type="entry name" value="Glutamate_Synthase"/>
</dbReference>
<dbReference type="InterPro" id="IPR036188">
    <property type="entry name" value="FAD/NAD-bd_sf"/>
</dbReference>
<dbReference type="NCBIfam" id="TIGR01317">
    <property type="entry name" value="GOGAT_sm_gam"/>
    <property type="match status" value="1"/>
</dbReference>
<dbReference type="Pfam" id="PF14691">
    <property type="entry name" value="Fer4_20"/>
    <property type="match status" value="1"/>
</dbReference>
<dbReference type="InterPro" id="IPR028261">
    <property type="entry name" value="DPD_II"/>
</dbReference>
<dbReference type="Gene3D" id="3.50.50.60">
    <property type="entry name" value="FAD/NAD(P)-binding domain"/>
    <property type="match status" value="2"/>
</dbReference>
<gene>
    <name evidence="6" type="ORF">PP769_00210</name>
</gene>
<evidence type="ECO:0000313" key="6">
    <source>
        <dbReference type="EMBL" id="WNM58215.1"/>
    </source>
</evidence>
<dbReference type="InterPro" id="IPR017896">
    <property type="entry name" value="4Fe4S_Fe-S-bd"/>
</dbReference>
<dbReference type="PANTHER" id="PTHR43100:SF1">
    <property type="entry name" value="GLUTAMATE SYNTHASE [NADPH] SMALL CHAIN"/>
    <property type="match status" value="1"/>
</dbReference>
<keyword evidence="7" id="KW-1185">Reference proteome</keyword>
<sequence>MADPRGFLKYKREGPQRRPVAERVLDWKELYDPFPDEKLKVQGARCMDCGVPFCQSPAGCPVENLIPEWNDLVHRGRWKDALKALHATNNFPEFTGRLCPAPCESACVLGINSDPVSIRVIEWNIIDKGFEEGWVEPVLPVGSSGKRVAIVGSGPAGLAAAQQLARTGHEVTVLEKADRIGGLLRYGIPDFKMEKWVLDRRLEQMRKEGVTFQTGVCVGVDATVQDLRHEYDAVLLAMGAEQPRELPVPGRDLKGVHLAMDYLTQQNKRVAGDTVPGEHISAQGKRVVIIGGGDTGSDCLGTAHRQGCLEAHQFELLPQPPPTRAVSTPWPLWPMQLRTSHAHEEGCDREWSIATTKFSGENGHLTSLHATRVNFENGKVVPVPGSEIKINVDLVLLAMGFIGPVKNGLLDSFGLQYDPRGNVAVDEHFMTSVDGVFATGDTKRGASLIVWAIAEGRKSAAGIHRYLQAGQSFRASRAS</sequence>
<name>A0AA96JSL9_9BACT</name>
<dbReference type="PANTHER" id="PTHR43100">
    <property type="entry name" value="GLUTAMATE SYNTHASE [NADPH] SMALL CHAIN"/>
    <property type="match status" value="1"/>
</dbReference>
<comment type="pathway">
    <text evidence="4">Amino-acid biosynthesis.</text>
</comment>
<dbReference type="GO" id="GO:0006537">
    <property type="term" value="P:glutamate biosynthetic process"/>
    <property type="evidence" value="ECO:0007669"/>
    <property type="project" value="UniProtKB-KW"/>
</dbReference>
<dbReference type="InterPro" id="IPR006005">
    <property type="entry name" value="Glut_synth_ssu1"/>
</dbReference>
<feature type="domain" description="4Fe-4S ferredoxin-type" evidence="5">
    <location>
        <begin position="37"/>
        <end position="70"/>
    </location>
</feature>
<keyword evidence="3" id="KW-0314">Glutamate biosynthesis</keyword>
<evidence type="ECO:0000259" key="5">
    <source>
        <dbReference type="PROSITE" id="PS51379"/>
    </source>
</evidence>
<dbReference type="EMBL" id="CP116967">
    <property type="protein sequence ID" value="WNM58215.1"/>
    <property type="molecule type" value="Genomic_DNA"/>
</dbReference>
<dbReference type="InterPro" id="IPR009051">
    <property type="entry name" value="Helical_ferredxn"/>
</dbReference>
<keyword evidence="1" id="KW-0028">Amino-acid biosynthesis</keyword>
<evidence type="ECO:0000256" key="3">
    <source>
        <dbReference type="ARBA" id="ARBA00023164"/>
    </source>
</evidence>
<dbReference type="GO" id="GO:0051536">
    <property type="term" value="F:iron-sulfur cluster binding"/>
    <property type="evidence" value="ECO:0007669"/>
    <property type="project" value="InterPro"/>
</dbReference>